<evidence type="ECO:0000313" key="2">
    <source>
        <dbReference type="Proteomes" id="UP001497623"/>
    </source>
</evidence>
<name>A0AAV2SSY2_MEGNR</name>
<dbReference type="Proteomes" id="UP001497623">
    <property type="component" value="Unassembled WGS sequence"/>
</dbReference>
<sequence>DIEKELLGSHQREKNNKEVKAVEACKKNSKYFFSYAKKNSKIKQDIGPIIDPKGELISSPKEMSELLNSQYKKVWSKSKEPLVDATIMFPDTDSVQNIDEMLTNLDFNVDDIKTAMGELSLTSAPGPDNFPSILLNKCRDTLAEPLYLIWRSSLDKTEIPDTHKTANVAPIHKGGSKGEAKNYRPVALTSHVIKIFEKVVRKKIVEYLQKNSKFNESQHGFRSGRFYTESIVVTFGQYT</sequence>
<accession>A0AAV2SSY2</accession>
<reference evidence="1 2" key="1">
    <citation type="submission" date="2024-05" db="EMBL/GenBank/DDBJ databases">
        <authorList>
            <person name="Wallberg A."/>
        </authorList>
    </citation>
    <scope>NUCLEOTIDE SEQUENCE [LARGE SCALE GENOMIC DNA]</scope>
</reference>
<keyword evidence="2" id="KW-1185">Reference proteome</keyword>
<evidence type="ECO:0008006" key="3">
    <source>
        <dbReference type="Google" id="ProtNLM"/>
    </source>
</evidence>
<organism evidence="1 2">
    <name type="scientific">Meganyctiphanes norvegica</name>
    <name type="common">Northern krill</name>
    <name type="synonym">Thysanopoda norvegica</name>
    <dbReference type="NCBI Taxonomy" id="48144"/>
    <lineage>
        <taxon>Eukaryota</taxon>
        <taxon>Metazoa</taxon>
        <taxon>Ecdysozoa</taxon>
        <taxon>Arthropoda</taxon>
        <taxon>Crustacea</taxon>
        <taxon>Multicrustacea</taxon>
        <taxon>Malacostraca</taxon>
        <taxon>Eumalacostraca</taxon>
        <taxon>Eucarida</taxon>
        <taxon>Euphausiacea</taxon>
        <taxon>Euphausiidae</taxon>
        <taxon>Meganyctiphanes</taxon>
    </lineage>
</organism>
<protein>
    <recommendedName>
        <fullName evidence="3">Reverse transcriptase domain-containing protein</fullName>
    </recommendedName>
</protein>
<gene>
    <name evidence="1" type="ORF">MNOR_LOCUS41304</name>
</gene>
<proteinExistence type="predicted"/>
<dbReference type="EMBL" id="CAXKWB010148030">
    <property type="protein sequence ID" value="CAL4247595.1"/>
    <property type="molecule type" value="Genomic_DNA"/>
</dbReference>
<dbReference type="AlphaFoldDB" id="A0AAV2SSY2"/>
<dbReference type="PANTHER" id="PTHR33395">
    <property type="entry name" value="TRANSCRIPTASE, PUTATIVE-RELATED-RELATED"/>
    <property type="match status" value="1"/>
</dbReference>
<dbReference type="PANTHER" id="PTHR33395:SF22">
    <property type="entry name" value="REVERSE TRANSCRIPTASE DOMAIN-CONTAINING PROTEIN"/>
    <property type="match status" value="1"/>
</dbReference>
<comment type="caution">
    <text evidence="1">The sequence shown here is derived from an EMBL/GenBank/DDBJ whole genome shotgun (WGS) entry which is preliminary data.</text>
</comment>
<evidence type="ECO:0000313" key="1">
    <source>
        <dbReference type="EMBL" id="CAL4247595.1"/>
    </source>
</evidence>
<feature type="non-terminal residue" evidence="1">
    <location>
        <position position="1"/>
    </location>
</feature>